<organism evidence="1 2">
    <name type="scientific">Serendipita vermifera MAFF 305830</name>
    <dbReference type="NCBI Taxonomy" id="933852"/>
    <lineage>
        <taxon>Eukaryota</taxon>
        <taxon>Fungi</taxon>
        <taxon>Dikarya</taxon>
        <taxon>Basidiomycota</taxon>
        <taxon>Agaricomycotina</taxon>
        <taxon>Agaricomycetes</taxon>
        <taxon>Sebacinales</taxon>
        <taxon>Serendipitaceae</taxon>
        <taxon>Serendipita</taxon>
    </lineage>
</organism>
<accession>A0A0C3BCT1</accession>
<proteinExistence type="predicted"/>
<dbReference type="OrthoDB" id="3153997at2759"/>
<sequence>MPAQGEAPEADPEGIRRERELSGICSLPCFALATYNYGPAAVWAYGLMLPEIDEDALDAIESGGSGVDDQGLSTYVRMTRYDGSGLLEFLSNALGPR</sequence>
<dbReference type="Proteomes" id="UP000054097">
    <property type="component" value="Unassembled WGS sequence"/>
</dbReference>
<gene>
    <name evidence="1" type="ORF">M408DRAFT_23050</name>
</gene>
<evidence type="ECO:0000313" key="1">
    <source>
        <dbReference type="EMBL" id="KIM29256.1"/>
    </source>
</evidence>
<dbReference type="EMBL" id="KN824289">
    <property type="protein sequence ID" value="KIM29256.1"/>
    <property type="molecule type" value="Genomic_DNA"/>
</dbReference>
<name>A0A0C3BCT1_SERVB</name>
<keyword evidence="2" id="KW-1185">Reference proteome</keyword>
<dbReference type="HOGENOM" id="CLU_2348003_0_0_1"/>
<dbReference type="AlphaFoldDB" id="A0A0C3BCT1"/>
<reference evidence="2" key="2">
    <citation type="submission" date="2015-01" db="EMBL/GenBank/DDBJ databases">
        <title>Evolutionary Origins and Diversification of the Mycorrhizal Mutualists.</title>
        <authorList>
            <consortium name="DOE Joint Genome Institute"/>
            <consortium name="Mycorrhizal Genomics Consortium"/>
            <person name="Kohler A."/>
            <person name="Kuo A."/>
            <person name="Nagy L.G."/>
            <person name="Floudas D."/>
            <person name="Copeland A."/>
            <person name="Barry K.W."/>
            <person name="Cichocki N."/>
            <person name="Veneault-Fourrey C."/>
            <person name="LaButti K."/>
            <person name="Lindquist E.A."/>
            <person name="Lipzen A."/>
            <person name="Lundell T."/>
            <person name="Morin E."/>
            <person name="Murat C."/>
            <person name="Riley R."/>
            <person name="Ohm R."/>
            <person name="Sun H."/>
            <person name="Tunlid A."/>
            <person name="Henrissat B."/>
            <person name="Grigoriev I.V."/>
            <person name="Hibbett D.S."/>
            <person name="Martin F."/>
        </authorList>
    </citation>
    <scope>NUCLEOTIDE SEQUENCE [LARGE SCALE GENOMIC DNA]</scope>
    <source>
        <strain evidence="2">MAFF 305830</strain>
    </source>
</reference>
<reference evidence="1 2" key="1">
    <citation type="submission" date="2014-04" db="EMBL/GenBank/DDBJ databases">
        <authorList>
            <consortium name="DOE Joint Genome Institute"/>
            <person name="Kuo A."/>
            <person name="Zuccaro A."/>
            <person name="Kohler A."/>
            <person name="Nagy L.G."/>
            <person name="Floudas D."/>
            <person name="Copeland A."/>
            <person name="Barry K.W."/>
            <person name="Cichocki N."/>
            <person name="Veneault-Fourrey C."/>
            <person name="LaButti K."/>
            <person name="Lindquist E.A."/>
            <person name="Lipzen A."/>
            <person name="Lundell T."/>
            <person name="Morin E."/>
            <person name="Murat C."/>
            <person name="Sun H."/>
            <person name="Tunlid A."/>
            <person name="Henrissat B."/>
            <person name="Grigoriev I.V."/>
            <person name="Hibbett D.S."/>
            <person name="Martin F."/>
            <person name="Nordberg H.P."/>
            <person name="Cantor M.N."/>
            <person name="Hua S.X."/>
        </authorList>
    </citation>
    <scope>NUCLEOTIDE SEQUENCE [LARGE SCALE GENOMIC DNA]</scope>
    <source>
        <strain evidence="1 2">MAFF 305830</strain>
    </source>
</reference>
<evidence type="ECO:0000313" key="2">
    <source>
        <dbReference type="Proteomes" id="UP000054097"/>
    </source>
</evidence>
<protein>
    <submittedName>
        <fullName evidence="1">Uncharacterized protein</fullName>
    </submittedName>
</protein>